<protein>
    <recommendedName>
        <fullName evidence="3">DUF600 family protein</fullName>
    </recommendedName>
</protein>
<comment type="caution">
    <text evidence="1">The sequence shown here is derived from an EMBL/GenBank/DDBJ whole genome shotgun (WGS) entry which is preliminary data.</text>
</comment>
<evidence type="ECO:0000313" key="1">
    <source>
        <dbReference type="EMBL" id="EGV05885.1"/>
    </source>
</evidence>
<dbReference type="SUPFAM" id="SSF160424">
    <property type="entry name" value="BH3703-like"/>
    <property type="match status" value="1"/>
</dbReference>
<gene>
    <name evidence="1" type="ORF">HMPREF9952_1357</name>
</gene>
<organism evidence="1 2">
    <name type="scientific">Haemophilus pittmaniae HK 85</name>
    <dbReference type="NCBI Taxonomy" id="1035188"/>
    <lineage>
        <taxon>Bacteria</taxon>
        <taxon>Pseudomonadati</taxon>
        <taxon>Pseudomonadota</taxon>
        <taxon>Gammaproteobacteria</taxon>
        <taxon>Pasteurellales</taxon>
        <taxon>Pasteurellaceae</taxon>
        <taxon>Haemophilus</taxon>
    </lineage>
</organism>
<dbReference type="InterPro" id="IPR036170">
    <property type="entry name" value="YezG-like_sf"/>
</dbReference>
<dbReference type="Gene3D" id="3.30.500.20">
    <property type="entry name" value="BH3703-like domains"/>
    <property type="match status" value="1"/>
</dbReference>
<dbReference type="AlphaFoldDB" id="F9Q983"/>
<proteinExistence type="predicted"/>
<dbReference type="EMBL" id="AFUV01000012">
    <property type="protein sequence ID" value="EGV05885.1"/>
    <property type="molecule type" value="Genomic_DNA"/>
</dbReference>
<evidence type="ECO:0008006" key="3">
    <source>
        <dbReference type="Google" id="ProtNLM"/>
    </source>
</evidence>
<name>F9Q983_9PAST</name>
<reference evidence="1 2" key="1">
    <citation type="submission" date="2011-07" db="EMBL/GenBank/DDBJ databases">
        <authorList>
            <person name="Harkins D.M."/>
            <person name="Madupu R."/>
            <person name="Durkin A.S."/>
            <person name="Torralba M."/>
            <person name="Methe B."/>
            <person name="Sutton G.G."/>
            <person name="Nelson K.E."/>
        </authorList>
    </citation>
    <scope>NUCLEOTIDE SEQUENCE [LARGE SCALE GENOMIC DNA]</scope>
    <source>
        <strain evidence="1 2">HK 85</strain>
    </source>
</reference>
<dbReference type="RefSeq" id="WP_007242521.1">
    <property type="nucleotide sequence ID" value="NZ_AFUV01000012.1"/>
</dbReference>
<accession>F9Q983</accession>
<evidence type="ECO:0000313" key="2">
    <source>
        <dbReference type="Proteomes" id="UP000006235"/>
    </source>
</evidence>
<dbReference type="Proteomes" id="UP000006235">
    <property type="component" value="Unassembled WGS sequence"/>
</dbReference>
<sequence length="155" mass="18352">MKEQEIYQKIGELLWSIMPEEAVRIDFIGSIYPEHYSGGAEWVVANGDIHYFPLGQRPDEIEGEIINLMKQLRSTLSQEWTQYKFSLFDNMEFNIKFAYVPDEDSWPMLYLRGVSDLEENELKEYGIPREIWEERVKAKKKNKIVKLYTKSAVSF</sequence>